<proteinExistence type="predicted"/>
<dbReference type="SMART" id="SM00491">
    <property type="entry name" value="HELICc2"/>
    <property type="match status" value="1"/>
</dbReference>
<dbReference type="GO" id="GO:0016818">
    <property type="term" value="F:hydrolase activity, acting on acid anhydrides, in phosphorus-containing anhydrides"/>
    <property type="evidence" value="ECO:0007669"/>
    <property type="project" value="InterPro"/>
</dbReference>
<dbReference type="InterPro" id="IPR045028">
    <property type="entry name" value="DinG/Rad3-like"/>
</dbReference>
<dbReference type="Gene3D" id="3.40.50.300">
    <property type="entry name" value="P-loop containing nucleotide triphosphate hydrolases"/>
    <property type="match status" value="1"/>
</dbReference>
<dbReference type="AlphaFoldDB" id="A0A915HRT0"/>
<dbReference type="GO" id="GO:0090657">
    <property type="term" value="P:telomeric loop disassembly"/>
    <property type="evidence" value="ECO:0007669"/>
    <property type="project" value="TreeGrafter"/>
</dbReference>
<dbReference type="InterPro" id="IPR006555">
    <property type="entry name" value="ATP-dep_Helicase_C"/>
</dbReference>
<dbReference type="WBParaSite" id="nRc.2.0.1.t04628-RA">
    <property type="protein sequence ID" value="nRc.2.0.1.t04628-RA"/>
    <property type="gene ID" value="nRc.2.0.1.g04628"/>
</dbReference>
<evidence type="ECO:0000313" key="2">
    <source>
        <dbReference type="Proteomes" id="UP000887565"/>
    </source>
</evidence>
<dbReference type="GO" id="GO:0045910">
    <property type="term" value="P:negative regulation of DNA recombination"/>
    <property type="evidence" value="ECO:0007669"/>
    <property type="project" value="TreeGrafter"/>
</dbReference>
<dbReference type="Pfam" id="PF13307">
    <property type="entry name" value="Helicase_C_2"/>
    <property type="match status" value="1"/>
</dbReference>
<dbReference type="GO" id="GO:1904430">
    <property type="term" value="P:negative regulation of t-circle formation"/>
    <property type="evidence" value="ECO:0007669"/>
    <property type="project" value="TreeGrafter"/>
</dbReference>
<evidence type="ECO:0000259" key="1">
    <source>
        <dbReference type="SMART" id="SM00491"/>
    </source>
</evidence>
<evidence type="ECO:0000313" key="3">
    <source>
        <dbReference type="WBParaSite" id="nRc.2.0.1.t04628-RA"/>
    </source>
</evidence>
<keyword evidence="2" id="KW-1185">Reference proteome</keyword>
<protein>
    <submittedName>
        <fullName evidence="3">ATP-dependent helicase C-terminal domain-containing protein</fullName>
    </submittedName>
</protein>
<dbReference type="GO" id="GO:0005524">
    <property type="term" value="F:ATP binding"/>
    <property type="evidence" value="ECO:0007669"/>
    <property type="project" value="InterPro"/>
</dbReference>
<accession>A0A915HRT0</accession>
<dbReference type="PANTHER" id="PTHR11472:SF34">
    <property type="entry name" value="REGULATOR OF TELOMERE ELONGATION HELICASE 1"/>
    <property type="match status" value="1"/>
</dbReference>
<feature type="domain" description="ATP-dependent helicase C-terminal" evidence="1">
    <location>
        <begin position="1"/>
        <end position="130"/>
    </location>
</feature>
<dbReference type="GO" id="GO:0010569">
    <property type="term" value="P:regulation of double-strand break repair via homologous recombination"/>
    <property type="evidence" value="ECO:0007669"/>
    <property type="project" value="TreeGrafter"/>
</dbReference>
<dbReference type="GO" id="GO:0003678">
    <property type="term" value="F:DNA helicase activity"/>
    <property type="evidence" value="ECO:0007669"/>
    <property type="project" value="TreeGrafter"/>
</dbReference>
<dbReference type="GO" id="GO:0070182">
    <property type="term" value="F:DNA polymerase binding"/>
    <property type="evidence" value="ECO:0007669"/>
    <property type="project" value="TreeGrafter"/>
</dbReference>
<name>A0A915HRT0_ROMCU</name>
<dbReference type="Proteomes" id="UP000887565">
    <property type="component" value="Unplaced"/>
</dbReference>
<reference evidence="3" key="1">
    <citation type="submission" date="2022-11" db="UniProtKB">
        <authorList>
            <consortium name="WormBaseParasite"/>
        </authorList>
    </citation>
    <scope>IDENTIFICATION</scope>
</reference>
<dbReference type="InterPro" id="IPR027417">
    <property type="entry name" value="P-loop_NTPase"/>
</dbReference>
<dbReference type="PANTHER" id="PTHR11472">
    <property type="entry name" value="DNA REPAIR DEAD HELICASE RAD3/XP-D SUBFAMILY MEMBER"/>
    <property type="match status" value="1"/>
</dbReference>
<dbReference type="GO" id="GO:0005634">
    <property type="term" value="C:nucleus"/>
    <property type="evidence" value="ECO:0007669"/>
    <property type="project" value="TreeGrafter"/>
</dbReference>
<organism evidence="2 3">
    <name type="scientific">Romanomermis culicivorax</name>
    <name type="common">Nematode worm</name>
    <dbReference type="NCBI Taxonomy" id="13658"/>
    <lineage>
        <taxon>Eukaryota</taxon>
        <taxon>Metazoa</taxon>
        <taxon>Ecdysozoa</taxon>
        <taxon>Nematoda</taxon>
        <taxon>Enoplea</taxon>
        <taxon>Dorylaimia</taxon>
        <taxon>Mermithida</taxon>
        <taxon>Mermithoidea</taxon>
        <taxon>Mermithidae</taxon>
        <taxon>Romanomermis</taxon>
    </lineage>
</organism>
<sequence>MNDAKPVCLEAKFKDEFENSLKLYSDFLQKDPKRGASFFAVCRGKLSEGFDFSDNAARCVVIVGIPYPPMMDPKVILKQCYLNEKKDNLKFNGQIWYNTEAIRAVNQAIGRVIRHKNDFGAIFELGFFEFSSLD</sequence>
<dbReference type="GO" id="GO:0003676">
    <property type="term" value="F:nucleic acid binding"/>
    <property type="evidence" value="ECO:0007669"/>
    <property type="project" value="InterPro"/>
</dbReference>